<proteinExistence type="predicted"/>
<dbReference type="EMBL" id="QTSX02000087">
    <property type="protein sequence ID" value="KAJ9088815.1"/>
    <property type="molecule type" value="Genomic_DNA"/>
</dbReference>
<protein>
    <submittedName>
        <fullName evidence="1">Uncharacterized protein</fullName>
    </submittedName>
</protein>
<name>A0ACC2UQ63_9FUNG</name>
<dbReference type="Proteomes" id="UP001165960">
    <property type="component" value="Unassembled WGS sequence"/>
</dbReference>
<gene>
    <name evidence="1" type="ORF">DSO57_1019410</name>
</gene>
<organism evidence="1 2">
    <name type="scientific">Entomophthora muscae</name>
    <dbReference type="NCBI Taxonomy" id="34485"/>
    <lineage>
        <taxon>Eukaryota</taxon>
        <taxon>Fungi</taxon>
        <taxon>Fungi incertae sedis</taxon>
        <taxon>Zoopagomycota</taxon>
        <taxon>Entomophthoromycotina</taxon>
        <taxon>Entomophthoromycetes</taxon>
        <taxon>Entomophthorales</taxon>
        <taxon>Entomophthoraceae</taxon>
        <taxon>Entomophthora</taxon>
    </lineage>
</organism>
<evidence type="ECO:0000313" key="2">
    <source>
        <dbReference type="Proteomes" id="UP001165960"/>
    </source>
</evidence>
<accession>A0ACC2UQ63</accession>
<reference evidence="1" key="1">
    <citation type="submission" date="2022-04" db="EMBL/GenBank/DDBJ databases">
        <title>Genome of the entomopathogenic fungus Entomophthora muscae.</title>
        <authorList>
            <person name="Elya C."/>
            <person name="Lovett B.R."/>
            <person name="Lee E."/>
            <person name="Macias A.M."/>
            <person name="Hajek A.E."/>
            <person name="De Bivort B.L."/>
            <person name="Kasson M.T."/>
            <person name="De Fine Licht H.H."/>
            <person name="Stajich J.E."/>
        </authorList>
    </citation>
    <scope>NUCLEOTIDE SEQUENCE</scope>
    <source>
        <strain evidence="1">Berkeley</strain>
    </source>
</reference>
<comment type="caution">
    <text evidence="1">The sequence shown here is derived from an EMBL/GenBank/DDBJ whole genome shotgun (WGS) entry which is preliminary data.</text>
</comment>
<evidence type="ECO:0000313" key="1">
    <source>
        <dbReference type="EMBL" id="KAJ9088815.1"/>
    </source>
</evidence>
<keyword evidence="2" id="KW-1185">Reference proteome</keyword>
<sequence length="240" mass="26650">MISIAVKVLSVLSAGVFCDKHQPYDVKPGHYLGQVIRGYVPICSGFFVPDGSFFCPNSCLNTSSRGLRLLKAGADGGFSTGPVVRSIKKTLLFTNVSEYIYSEVNSGLGVGNLLPLEFTSPSLQTVGSRDRNYFTVVHFNGKVPKETVYIQVSQEDCYRAYRTNGRSLDNSSPTHLSHNDFIPTYFCAVPKHYGFLKATDQGAPAFFRHHPSPLVAGVYAGYIRDVHPYHYFYKAGNRKW</sequence>